<protein>
    <submittedName>
        <fullName evidence="1">Uncharacterized protein YcaQ</fullName>
    </submittedName>
</protein>
<name>A0ABU2CA20_9BURK</name>
<evidence type="ECO:0000313" key="2">
    <source>
        <dbReference type="Proteomes" id="UP001180487"/>
    </source>
</evidence>
<organism evidence="1 2">
    <name type="scientific">Rhodoferax ferrireducens</name>
    <dbReference type="NCBI Taxonomy" id="192843"/>
    <lineage>
        <taxon>Bacteria</taxon>
        <taxon>Pseudomonadati</taxon>
        <taxon>Pseudomonadota</taxon>
        <taxon>Betaproteobacteria</taxon>
        <taxon>Burkholderiales</taxon>
        <taxon>Comamonadaceae</taxon>
        <taxon>Rhodoferax</taxon>
    </lineage>
</organism>
<sequence length="416" mass="46618">MNLPSEDTPANAPLTLAQARLLQLAAQGLLTTPRRAATPLALRDCIARMQLLQIDTISVVARSPYLVLFSRLGAYPQAWLDTALADGHLFETWAHEACFAPTDDVLLHRSYNQHARRHWSLLNGQAVQASQRAHLDSLLAHIGSKGPVKSSEFARQDGKTGNGWWDRKDEKRWLEALFASGELMVKRRDSFQRVYDLAHRVHPRLADAVLPEAAAVHRHFTEKAILALGITQARWVHDYFRQKPRLKDADLDVLVEQGVVQRVQVQGWTLPGYVHQQHAELLQTAQAGKLRATHTALLSPFDPLVWDRERASAMWGFDYRIECYTPEDKRTYGYFVLPILHKGALVGRLDAKAHRAQGAFEVKALFLEDGVKLSDAAVQAVAEAITRCADWHGTPEVLLGRTEPQAMGERLRSAGL</sequence>
<dbReference type="RefSeq" id="WP_310374116.1">
    <property type="nucleotide sequence ID" value="NZ_JAVDXT010000002.1"/>
</dbReference>
<gene>
    <name evidence="1" type="ORF">J2X19_002869</name>
</gene>
<accession>A0ABU2CA20</accession>
<dbReference type="Proteomes" id="UP001180487">
    <property type="component" value="Unassembled WGS sequence"/>
</dbReference>
<proteinExistence type="predicted"/>
<keyword evidence="2" id="KW-1185">Reference proteome</keyword>
<dbReference type="PANTHER" id="PTHR30528">
    <property type="entry name" value="CYTOPLASMIC PROTEIN"/>
    <property type="match status" value="1"/>
</dbReference>
<evidence type="ECO:0000313" key="1">
    <source>
        <dbReference type="EMBL" id="MDR7378190.1"/>
    </source>
</evidence>
<dbReference type="Pfam" id="PF06224">
    <property type="entry name" value="AlkZ-like"/>
    <property type="match status" value="1"/>
</dbReference>
<dbReference type="EMBL" id="JAVDXT010000002">
    <property type="protein sequence ID" value="MDR7378190.1"/>
    <property type="molecule type" value="Genomic_DNA"/>
</dbReference>
<reference evidence="1 2" key="1">
    <citation type="submission" date="2023-07" db="EMBL/GenBank/DDBJ databases">
        <title>Sorghum-associated microbial communities from plants grown in Nebraska, USA.</title>
        <authorList>
            <person name="Schachtman D."/>
        </authorList>
    </citation>
    <scope>NUCLEOTIDE SEQUENCE [LARGE SCALE GENOMIC DNA]</scope>
    <source>
        <strain evidence="1 2">BE313</strain>
    </source>
</reference>
<dbReference type="PANTHER" id="PTHR30528:SF0">
    <property type="entry name" value="CYTOPLASMIC PROTEIN"/>
    <property type="match status" value="1"/>
</dbReference>
<comment type="caution">
    <text evidence="1">The sequence shown here is derived from an EMBL/GenBank/DDBJ whole genome shotgun (WGS) entry which is preliminary data.</text>
</comment>
<dbReference type="InterPro" id="IPR009351">
    <property type="entry name" value="AlkZ-like"/>
</dbReference>